<evidence type="ECO:0000313" key="2">
    <source>
        <dbReference type="Proteomes" id="UP001589810"/>
    </source>
</evidence>
<sequence>MATTDTLSRRYYQDQLSLRAQAVRDFSQFWGLLDFNDLNGSFPSYAGAITHYFDTHRARAVDLANTYFGDLRELEDVPGGWIPATPQEIPFDKVWASMLATGPIPIKQALRKGWSPERAMGSAFTQSAGAATRLILDAGRDQILGNVQQDRHAVGWLRVASLRACAFCAMLASRGAVYRSKESGNFRSHSHCTCYARPMWTEDQALPSTTELFHDLWGESAGRPGAQKGADPANDRLNQFRRQLYAERNQ</sequence>
<evidence type="ECO:0008006" key="3">
    <source>
        <dbReference type="Google" id="ProtNLM"/>
    </source>
</evidence>
<dbReference type="Pfam" id="PF25310">
    <property type="entry name" value="VG15"/>
    <property type="match status" value="1"/>
</dbReference>
<organism evidence="1 2">
    <name type="scientific">Kutzneria chonburiensis</name>
    <dbReference type="NCBI Taxonomy" id="1483604"/>
    <lineage>
        <taxon>Bacteria</taxon>
        <taxon>Bacillati</taxon>
        <taxon>Actinomycetota</taxon>
        <taxon>Actinomycetes</taxon>
        <taxon>Pseudonocardiales</taxon>
        <taxon>Pseudonocardiaceae</taxon>
        <taxon>Kutzneria</taxon>
    </lineage>
</organism>
<gene>
    <name evidence="1" type="ORF">ACFFH7_36470</name>
</gene>
<keyword evidence="2" id="KW-1185">Reference proteome</keyword>
<name>A0ABV6N384_9PSEU</name>
<dbReference type="RefSeq" id="WP_273937284.1">
    <property type="nucleotide sequence ID" value="NZ_CP097263.1"/>
</dbReference>
<protein>
    <recommendedName>
        <fullName evidence="3">Capsid maturation protease</fullName>
    </recommendedName>
</protein>
<evidence type="ECO:0000313" key="1">
    <source>
        <dbReference type="EMBL" id="MFC0547053.1"/>
    </source>
</evidence>
<proteinExistence type="predicted"/>
<accession>A0ABV6N384</accession>
<dbReference type="EMBL" id="JBHLUD010000013">
    <property type="protein sequence ID" value="MFC0547053.1"/>
    <property type="molecule type" value="Genomic_DNA"/>
</dbReference>
<reference evidence="1 2" key="1">
    <citation type="submission" date="2024-09" db="EMBL/GenBank/DDBJ databases">
        <authorList>
            <person name="Sun Q."/>
            <person name="Mori K."/>
        </authorList>
    </citation>
    <scope>NUCLEOTIDE SEQUENCE [LARGE SCALE GENOMIC DNA]</scope>
    <source>
        <strain evidence="1 2">TBRC 1432</strain>
    </source>
</reference>
<dbReference type="InterPro" id="IPR057369">
    <property type="entry name" value="VG15"/>
</dbReference>
<comment type="caution">
    <text evidence="1">The sequence shown here is derived from an EMBL/GenBank/DDBJ whole genome shotgun (WGS) entry which is preliminary data.</text>
</comment>
<dbReference type="Proteomes" id="UP001589810">
    <property type="component" value="Unassembled WGS sequence"/>
</dbReference>